<accession>A0A4Y9XJE3</accession>
<dbReference type="Pfam" id="PF00067">
    <property type="entry name" value="p450"/>
    <property type="match status" value="1"/>
</dbReference>
<organism evidence="1 2">
    <name type="scientific">Dentipellis fragilis</name>
    <dbReference type="NCBI Taxonomy" id="205917"/>
    <lineage>
        <taxon>Eukaryota</taxon>
        <taxon>Fungi</taxon>
        <taxon>Dikarya</taxon>
        <taxon>Basidiomycota</taxon>
        <taxon>Agaricomycotina</taxon>
        <taxon>Agaricomycetes</taxon>
        <taxon>Russulales</taxon>
        <taxon>Hericiaceae</taxon>
        <taxon>Dentipellis</taxon>
    </lineage>
</organism>
<keyword evidence="2" id="KW-1185">Reference proteome</keyword>
<dbReference type="STRING" id="205917.A0A4Y9XJE3"/>
<evidence type="ECO:0008006" key="3">
    <source>
        <dbReference type="Google" id="ProtNLM"/>
    </source>
</evidence>
<dbReference type="Gene3D" id="1.10.630.10">
    <property type="entry name" value="Cytochrome P450"/>
    <property type="match status" value="1"/>
</dbReference>
<proteinExistence type="predicted"/>
<dbReference type="SUPFAM" id="SSF48264">
    <property type="entry name" value="Cytochrome P450"/>
    <property type="match status" value="1"/>
</dbReference>
<dbReference type="OrthoDB" id="1470350at2759"/>
<dbReference type="InterPro" id="IPR001128">
    <property type="entry name" value="Cyt_P450"/>
</dbReference>
<gene>
    <name evidence="1" type="ORF">EVG20_g11682</name>
</gene>
<dbReference type="GO" id="GO:0005506">
    <property type="term" value="F:iron ion binding"/>
    <property type="evidence" value="ECO:0007669"/>
    <property type="project" value="InterPro"/>
</dbReference>
<reference evidence="1 2" key="1">
    <citation type="submission" date="2019-02" db="EMBL/GenBank/DDBJ databases">
        <title>Genome sequencing of the rare red list fungi Dentipellis fragilis.</title>
        <authorList>
            <person name="Buettner E."/>
            <person name="Kellner H."/>
        </authorList>
    </citation>
    <scope>NUCLEOTIDE SEQUENCE [LARGE SCALE GENOMIC DNA]</scope>
    <source>
        <strain evidence="1 2">DSM 105465</strain>
    </source>
</reference>
<sequence length="217" mass="24303">MGNKSKDGLIMKADHGVFFRYAYLSAARRIFQVVGNHPGLCTLVSSASIWGNLLPPWRGVSPGQNREQGHKHLDFAEAGWDAYTAVSTWPTNRTVVYLADAGAIKEVTMSRAHFPKPVNRYKALMFFGHNIVASEHDEWKRYRKVSAPAFSERNNRLIWDETAKIMVDMFDNVWKNQLEVTVDHCVKITLPITLFVIGVAGALPSIPIGTLPFTSAM</sequence>
<dbReference type="InterPro" id="IPR036396">
    <property type="entry name" value="Cyt_P450_sf"/>
</dbReference>
<comment type="caution">
    <text evidence="1">The sequence shown here is derived from an EMBL/GenBank/DDBJ whole genome shotgun (WGS) entry which is preliminary data.</text>
</comment>
<protein>
    <recommendedName>
        <fullName evidence="3">Cytochrome P450</fullName>
    </recommendedName>
</protein>
<evidence type="ECO:0000313" key="2">
    <source>
        <dbReference type="Proteomes" id="UP000298327"/>
    </source>
</evidence>
<evidence type="ECO:0000313" key="1">
    <source>
        <dbReference type="EMBL" id="TFY50164.1"/>
    </source>
</evidence>
<dbReference type="EMBL" id="SEOQ01001968">
    <property type="protein sequence ID" value="TFY50164.1"/>
    <property type="molecule type" value="Genomic_DNA"/>
</dbReference>
<name>A0A4Y9XJE3_9AGAM</name>
<dbReference type="AlphaFoldDB" id="A0A4Y9XJE3"/>
<dbReference type="GO" id="GO:0016705">
    <property type="term" value="F:oxidoreductase activity, acting on paired donors, with incorporation or reduction of molecular oxygen"/>
    <property type="evidence" value="ECO:0007669"/>
    <property type="project" value="InterPro"/>
</dbReference>
<dbReference type="GO" id="GO:0020037">
    <property type="term" value="F:heme binding"/>
    <property type="evidence" value="ECO:0007669"/>
    <property type="project" value="InterPro"/>
</dbReference>
<dbReference type="Proteomes" id="UP000298327">
    <property type="component" value="Unassembled WGS sequence"/>
</dbReference>
<dbReference type="GO" id="GO:0004497">
    <property type="term" value="F:monooxygenase activity"/>
    <property type="evidence" value="ECO:0007669"/>
    <property type="project" value="InterPro"/>
</dbReference>